<dbReference type="Proteomes" id="UP000515344">
    <property type="component" value="Chromosome"/>
</dbReference>
<proteinExistence type="predicted"/>
<name>A0A7G5XJF1_9BACT</name>
<reference evidence="4" key="1">
    <citation type="submission" date="2020-08" db="EMBL/GenBank/DDBJ databases">
        <title>Lacibacter sp. S13-6-6 genome sequencing.</title>
        <authorList>
            <person name="Jin L."/>
        </authorList>
    </citation>
    <scope>NUCLEOTIDE SEQUENCE [LARGE SCALE GENOMIC DNA]</scope>
    <source>
        <strain evidence="4">S13-6-6</strain>
    </source>
</reference>
<dbReference type="PROSITE" id="PS51257">
    <property type="entry name" value="PROKAR_LIPOPROTEIN"/>
    <property type="match status" value="1"/>
</dbReference>
<dbReference type="RefSeq" id="WP_182804806.1">
    <property type="nucleotide sequence ID" value="NZ_CP060007.1"/>
</dbReference>
<dbReference type="EMBL" id="CP060007">
    <property type="protein sequence ID" value="QNA45604.1"/>
    <property type="molecule type" value="Genomic_DNA"/>
</dbReference>
<feature type="domain" description="DUF4136" evidence="2">
    <location>
        <begin position="29"/>
        <end position="189"/>
    </location>
</feature>
<evidence type="ECO:0000256" key="1">
    <source>
        <dbReference type="SAM" id="SignalP"/>
    </source>
</evidence>
<evidence type="ECO:0000313" key="4">
    <source>
        <dbReference type="Proteomes" id="UP000515344"/>
    </source>
</evidence>
<dbReference type="KEGG" id="lacs:H4075_05225"/>
<keyword evidence="4" id="KW-1185">Reference proteome</keyword>
<feature type="chain" id="PRO_5028961075" evidence="1">
    <location>
        <begin position="25"/>
        <end position="195"/>
    </location>
</feature>
<protein>
    <submittedName>
        <fullName evidence="3">DUF4136 domain-containing protein</fullName>
    </submittedName>
</protein>
<dbReference type="Pfam" id="PF13590">
    <property type="entry name" value="DUF4136"/>
    <property type="match status" value="1"/>
</dbReference>
<dbReference type="AlphaFoldDB" id="A0A7G5XJF1"/>
<organism evidence="3 4">
    <name type="scientific">Lacibacter sediminis</name>
    <dbReference type="NCBI Taxonomy" id="2760713"/>
    <lineage>
        <taxon>Bacteria</taxon>
        <taxon>Pseudomonadati</taxon>
        <taxon>Bacteroidota</taxon>
        <taxon>Chitinophagia</taxon>
        <taxon>Chitinophagales</taxon>
        <taxon>Chitinophagaceae</taxon>
        <taxon>Lacibacter</taxon>
    </lineage>
</organism>
<feature type="signal peptide" evidence="1">
    <location>
        <begin position="1"/>
        <end position="24"/>
    </location>
</feature>
<sequence>MKKRLSRWMFLPALLLLLAGCGPAAHIEKDQAFNFSNYKTFAWVDQDGAGRNDRNKNNDIAETNIRAAVSKELTKAGWSETKRRPDILLSYDLLVERSTVQNNDPVYSQPFYRTFYSPYYRRYFIVNYPSQFIGYDRSERTIKEGTITVNMIDAASGKTVWQGWATDEVNNRNISSKEIEAAVRSIFKKADLAKR</sequence>
<keyword evidence="1" id="KW-0732">Signal</keyword>
<dbReference type="Gene3D" id="3.30.160.670">
    <property type="match status" value="1"/>
</dbReference>
<dbReference type="InterPro" id="IPR025411">
    <property type="entry name" value="DUF4136"/>
</dbReference>
<gene>
    <name evidence="3" type="ORF">H4075_05225</name>
</gene>
<accession>A0A7G5XJF1</accession>
<evidence type="ECO:0000313" key="3">
    <source>
        <dbReference type="EMBL" id="QNA45604.1"/>
    </source>
</evidence>
<evidence type="ECO:0000259" key="2">
    <source>
        <dbReference type="Pfam" id="PF13590"/>
    </source>
</evidence>